<evidence type="ECO:0000259" key="8">
    <source>
        <dbReference type="SMART" id="SM00479"/>
    </source>
</evidence>
<dbReference type="InterPro" id="IPR013520">
    <property type="entry name" value="Ribonucl_H"/>
</dbReference>
<dbReference type="InterPro" id="IPR036397">
    <property type="entry name" value="RNaseH_sf"/>
</dbReference>
<reference evidence="9" key="1">
    <citation type="submission" date="2021-07" db="EMBL/GenBank/DDBJ databases">
        <authorList>
            <person name="Catto M.A."/>
            <person name="Jacobson A."/>
            <person name="Kennedy G."/>
            <person name="Labadie P."/>
            <person name="Hunt B.G."/>
            <person name="Srinivasan R."/>
        </authorList>
    </citation>
    <scope>NUCLEOTIDE SEQUENCE</scope>
    <source>
        <strain evidence="9">PL_HMW_Pooled</strain>
        <tissue evidence="9">Head</tissue>
    </source>
</reference>
<sequence>METFKSLVIMDLESSGLPSSVGKTKITELSFIGVLVPHILSCHKTQETVPRVLQKLNLCFYPHKRIDFEATEITGLDNFLLEEIPVFNREAGEMLISFLERMPPPVCLVAHNGLKFDFPLLKAELSAKSQSLPDSILCADSLLGFRALHPTTISSPSFSRSPPQTVRGIQHLDSAQEASDSTFIRTESVECVSMCSQAPDTSTSSGPDTVLSKDMQKANETTPKQKILINPSLPLKRKIMQANENNENLNVRNGGIRKKLFRGQDKLVSHKLVDLYRFIVGREQRSGHHAENDTIALLECIVTAAPEFLKWIGENHLSFTKVPCMW</sequence>
<evidence type="ECO:0000256" key="7">
    <source>
        <dbReference type="ARBA" id="ARBA00025769"/>
    </source>
</evidence>
<dbReference type="GO" id="GO:0005737">
    <property type="term" value="C:cytoplasm"/>
    <property type="evidence" value="ECO:0007669"/>
    <property type="project" value="TreeGrafter"/>
</dbReference>
<dbReference type="SMART" id="SM00479">
    <property type="entry name" value="EXOIII"/>
    <property type="match status" value="1"/>
</dbReference>
<feature type="domain" description="Exonuclease" evidence="8">
    <location>
        <begin position="6"/>
        <end position="310"/>
    </location>
</feature>
<dbReference type="InterPro" id="IPR040393">
    <property type="entry name" value="TREX1/2"/>
</dbReference>
<dbReference type="EMBL" id="JAHWGI010001033">
    <property type="protein sequence ID" value="KAK3921359.1"/>
    <property type="molecule type" value="Genomic_DNA"/>
</dbReference>
<evidence type="ECO:0000256" key="3">
    <source>
        <dbReference type="ARBA" id="ARBA00022723"/>
    </source>
</evidence>
<keyword evidence="10" id="KW-1185">Reference proteome</keyword>
<evidence type="ECO:0000256" key="4">
    <source>
        <dbReference type="ARBA" id="ARBA00022801"/>
    </source>
</evidence>
<evidence type="ECO:0000313" key="10">
    <source>
        <dbReference type="Proteomes" id="UP001219518"/>
    </source>
</evidence>
<comment type="cofactor">
    <cofactor evidence="1">
        <name>Mg(2+)</name>
        <dbReference type="ChEBI" id="CHEBI:18420"/>
    </cofactor>
</comment>
<accession>A0AAE1HHM8</accession>
<evidence type="ECO:0000256" key="1">
    <source>
        <dbReference type="ARBA" id="ARBA00001946"/>
    </source>
</evidence>
<dbReference type="AlphaFoldDB" id="A0AAE1HHM8"/>
<name>A0AAE1HHM8_9NEOP</name>
<comment type="similarity">
    <text evidence="7">Belongs to the exonuclease superfamily. TREX family.</text>
</comment>
<dbReference type="PANTHER" id="PTHR13058">
    <property type="entry name" value="THREE PRIME REPAIR EXONUCLEASE 1, 2"/>
    <property type="match status" value="1"/>
</dbReference>
<keyword evidence="3" id="KW-0479">Metal-binding</keyword>
<evidence type="ECO:0000256" key="2">
    <source>
        <dbReference type="ARBA" id="ARBA00022722"/>
    </source>
</evidence>
<keyword evidence="4" id="KW-0378">Hydrolase</keyword>
<protein>
    <submittedName>
        <fullName evidence="9">Three prime repair exonuclease 2</fullName>
    </submittedName>
</protein>
<proteinExistence type="inferred from homology"/>
<dbReference type="InterPro" id="IPR012337">
    <property type="entry name" value="RNaseH-like_sf"/>
</dbReference>
<dbReference type="GO" id="GO:0008296">
    <property type="term" value="F:3'-5'-DNA exonuclease activity"/>
    <property type="evidence" value="ECO:0007669"/>
    <property type="project" value="TreeGrafter"/>
</dbReference>
<comment type="caution">
    <text evidence="9">The sequence shown here is derived from an EMBL/GenBank/DDBJ whole genome shotgun (WGS) entry which is preliminary data.</text>
</comment>
<gene>
    <name evidence="9" type="ORF">KUF71_010574</name>
</gene>
<keyword evidence="5 9" id="KW-0269">Exonuclease</keyword>
<evidence type="ECO:0000313" key="9">
    <source>
        <dbReference type="EMBL" id="KAK3921359.1"/>
    </source>
</evidence>
<keyword evidence="6" id="KW-0460">Magnesium</keyword>
<dbReference type="SUPFAM" id="SSF53098">
    <property type="entry name" value="Ribonuclease H-like"/>
    <property type="match status" value="1"/>
</dbReference>
<organism evidence="9 10">
    <name type="scientific">Frankliniella fusca</name>
    <dbReference type="NCBI Taxonomy" id="407009"/>
    <lineage>
        <taxon>Eukaryota</taxon>
        <taxon>Metazoa</taxon>
        <taxon>Ecdysozoa</taxon>
        <taxon>Arthropoda</taxon>
        <taxon>Hexapoda</taxon>
        <taxon>Insecta</taxon>
        <taxon>Pterygota</taxon>
        <taxon>Neoptera</taxon>
        <taxon>Paraneoptera</taxon>
        <taxon>Thysanoptera</taxon>
        <taxon>Terebrantia</taxon>
        <taxon>Thripoidea</taxon>
        <taxon>Thripidae</taxon>
        <taxon>Frankliniella</taxon>
    </lineage>
</organism>
<keyword evidence="2" id="KW-0540">Nuclease</keyword>
<dbReference type="GO" id="GO:0006308">
    <property type="term" value="P:DNA catabolic process"/>
    <property type="evidence" value="ECO:0007669"/>
    <property type="project" value="TreeGrafter"/>
</dbReference>
<reference evidence="9" key="2">
    <citation type="journal article" date="2023" name="BMC Genomics">
        <title>Pest status, molecular evolution, and epigenetic factors derived from the genome assembly of Frankliniella fusca, a thysanopteran phytovirus vector.</title>
        <authorList>
            <person name="Catto M.A."/>
            <person name="Labadie P.E."/>
            <person name="Jacobson A.L."/>
            <person name="Kennedy G.G."/>
            <person name="Srinivasan R."/>
            <person name="Hunt B.G."/>
        </authorList>
    </citation>
    <scope>NUCLEOTIDE SEQUENCE</scope>
    <source>
        <strain evidence="9">PL_HMW_Pooled</strain>
    </source>
</reference>
<dbReference type="GO" id="GO:0046872">
    <property type="term" value="F:metal ion binding"/>
    <property type="evidence" value="ECO:0007669"/>
    <property type="project" value="UniProtKB-KW"/>
</dbReference>
<dbReference type="Gene3D" id="3.30.420.10">
    <property type="entry name" value="Ribonuclease H-like superfamily/Ribonuclease H"/>
    <property type="match status" value="2"/>
</dbReference>
<dbReference type="GO" id="GO:0003676">
    <property type="term" value="F:nucleic acid binding"/>
    <property type="evidence" value="ECO:0007669"/>
    <property type="project" value="InterPro"/>
</dbReference>
<evidence type="ECO:0000256" key="5">
    <source>
        <dbReference type="ARBA" id="ARBA00022839"/>
    </source>
</evidence>
<dbReference type="Proteomes" id="UP001219518">
    <property type="component" value="Unassembled WGS sequence"/>
</dbReference>
<evidence type="ECO:0000256" key="6">
    <source>
        <dbReference type="ARBA" id="ARBA00022842"/>
    </source>
</evidence>
<dbReference type="PANTHER" id="PTHR13058:SF19">
    <property type="entry name" value="LD40940P"/>
    <property type="match status" value="1"/>
</dbReference>